<feature type="compositionally biased region" description="Basic and acidic residues" evidence="1">
    <location>
        <begin position="133"/>
        <end position="142"/>
    </location>
</feature>
<evidence type="ECO:0000313" key="3">
    <source>
        <dbReference type="Proteomes" id="UP001165082"/>
    </source>
</evidence>
<comment type="caution">
    <text evidence="2">The sequence shown here is derived from an EMBL/GenBank/DDBJ whole genome shotgun (WGS) entry which is preliminary data.</text>
</comment>
<sequence>MTPPLRPVDLSGVSSFRITDNSSYSLQSALSAPRTTSTSTSSPQDSSENLDGRRSTWESQLIAAEMKCIEYMCREISISHKRKLFLAMLQGADDVLEGASPGSSTGSDNYNDEGDKDGGGGGSAPQTRGRAKSSPEAEMERRRSLDMLNNDIPAILASMRENVVNQELLIQELRYKLDIGEDEGVWGRRTFTSHSSSESPPGSARPSSMGRRSTWHGSSDGNSISTRGRSISGSEVFGDLEEKEASAQGVTRRLSSVGVDMLNLTERMRAFTTT</sequence>
<feature type="region of interest" description="Disordered" evidence="1">
    <location>
        <begin position="97"/>
        <end position="142"/>
    </location>
</feature>
<feature type="region of interest" description="Disordered" evidence="1">
    <location>
        <begin position="190"/>
        <end position="230"/>
    </location>
</feature>
<protein>
    <submittedName>
        <fullName evidence="2">Uncharacterized protein</fullName>
    </submittedName>
</protein>
<accession>A0A9W6Z7N4</accession>
<feature type="region of interest" description="Disordered" evidence="1">
    <location>
        <begin position="27"/>
        <end position="54"/>
    </location>
</feature>
<reference evidence="2" key="1">
    <citation type="submission" date="2022-07" db="EMBL/GenBank/DDBJ databases">
        <title>Genome analysis of Parmales, a sister group of diatoms, reveals the evolutionary specialization of diatoms from phago-mixotrophs to photoautotrophs.</title>
        <authorList>
            <person name="Ban H."/>
            <person name="Sato S."/>
            <person name="Yoshikawa S."/>
            <person name="Kazumasa Y."/>
            <person name="Nakamura Y."/>
            <person name="Ichinomiya M."/>
            <person name="Saitoh K."/>
            <person name="Sato N."/>
            <person name="Blanc-Mathieu R."/>
            <person name="Endo H."/>
            <person name="Kuwata A."/>
            <person name="Ogata H."/>
        </authorList>
    </citation>
    <scope>NUCLEOTIDE SEQUENCE</scope>
</reference>
<feature type="compositionally biased region" description="Low complexity" evidence="1">
    <location>
        <begin position="193"/>
        <end position="208"/>
    </location>
</feature>
<evidence type="ECO:0000256" key="1">
    <source>
        <dbReference type="SAM" id="MobiDB-lite"/>
    </source>
</evidence>
<gene>
    <name evidence="2" type="ORF">TrRE_jg5484</name>
</gene>
<evidence type="ECO:0000313" key="2">
    <source>
        <dbReference type="EMBL" id="GMH48899.1"/>
    </source>
</evidence>
<proteinExistence type="predicted"/>
<dbReference type="Proteomes" id="UP001165082">
    <property type="component" value="Unassembled WGS sequence"/>
</dbReference>
<organism evidence="2 3">
    <name type="scientific">Triparma retinervis</name>
    <dbReference type="NCBI Taxonomy" id="2557542"/>
    <lineage>
        <taxon>Eukaryota</taxon>
        <taxon>Sar</taxon>
        <taxon>Stramenopiles</taxon>
        <taxon>Ochrophyta</taxon>
        <taxon>Bolidophyceae</taxon>
        <taxon>Parmales</taxon>
        <taxon>Triparmaceae</taxon>
        <taxon>Triparma</taxon>
    </lineage>
</organism>
<dbReference type="OrthoDB" id="206684at2759"/>
<name>A0A9W6Z7N4_9STRA</name>
<keyword evidence="3" id="KW-1185">Reference proteome</keyword>
<dbReference type="AlphaFoldDB" id="A0A9W6Z7N4"/>
<dbReference type="EMBL" id="BRXZ01003167">
    <property type="protein sequence ID" value="GMH48899.1"/>
    <property type="molecule type" value="Genomic_DNA"/>
</dbReference>